<dbReference type="Pfam" id="PF14214">
    <property type="entry name" value="Helitron_like_N"/>
    <property type="match status" value="1"/>
</dbReference>
<comment type="catalytic activity">
    <reaction evidence="1">
        <text>ATP + H2O = ADP + phosphate + H(+)</text>
        <dbReference type="Rhea" id="RHEA:13065"/>
        <dbReference type="ChEBI" id="CHEBI:15377"/>
        <dbReference type="ChEBI" id="CHEBI:15378"/>
        <dbReference type="ChEBI" id="CHEBI:30616"/>
        <dbReference type="ChEBI" id="CHEBI:43474"/>
        <dbReference type="ChEBI" id="CHEBI:456216"/>
        <dbReference type="EC" id="5.6.2.3"/>
    </reaction>
</comment>
<dbReference type="GO" id="GO:0043139">
    <property type="term" value="F:5'-3' DNA helicase activity"/>
    <property type="evidence" value="ECO:0007669"/>
    <property type="project" value="UniProtKB-EC"/>
</dbReference>
<dbReference type="InterPro" id="IPR049163">
    <property type="entry name" value="Pif1-like_2B_dom"/>
</dbReference>
<comment type="cofactor">
    <cofactor evidence="1">
        <name>Mg(2+)</name>
        <dbReference type="ChEBI" id="CHEBI:18420"/>
    </cofactor>
</comment>
<dbReference type="InterPro" id="IPR025476">
    <property type="entry name" value="Helitron_helicase-like"/>
</dbReference>
<dbReference type="InterPro" id="IPR027417">
    <property type="entry name" value="P-loop_NTPase"/>
</dbReference>
<comment type="caution">
    <text evidence="6">The sequence shown here is derived from an EMBL/GenBank/DDBJ whole genome shotgun (WGS) entry which is preliminary data.</text>
</comment>
<keyword evidence="1" id="KW-0378">Hydrolase</keyword>
<feature type="compositionally biased region" description="Basic and acidic residues" evidence="2">
    <location>
        <begin position="10"/>
        <end position="43"/>
    </location>
</feature>
<dbReference type="GO" id="GO:0006281">
    <property type="term" value="P:DNA repair"/>
    <property type="evidence" value="ECO:0007669"/>
    <property type="project" value="UniProtKB-KW"/>
</dbReference>
<dbReference type="GO" id="GO:0000723">
    <property type="term" value="P:telomere maintenance"/>
    <property type="evidence" value="ECO:0007669"/>
    <property type="project" value="InterPro"/>
</dbReference>
<dbReference type="Pfam" id="PF05970">
    <property type="entry name" value="PIF1"/>
    <property type="match status" value="1"/>
</dbReference>
<reference evidence="6 7" key="1">
    <citation type="submission" date="2019-07" db="EMBL/GenBank/DDBJ databases">
        <title>Draft genome assembly of a fouling barnacle, Amphibalanus amphitrite (Darwin, 1854): The first reference genome for Thecostraca.</title>
        <authorList>
            <person name="Kim W."/>
        </authorList>
    </citation>
    <scope>NUCLEOTIDE SEQUENCE [LARGE SCALE GENOMIC DNA]</scope>
    <source>
        <strain evidence="6">SNU_AA5</strain>
        <tissue evidence="6">Soma without cirri and trophi</tissue>
    </source>
</reference>
<evidence type="ECO:0000259" key="3">
    <source>
        <dbReference type="Pfam" id="PF05970"/>
    </source>
</evidence>
<dbReference type="GO" id="GO:0016787">
    <property type="term" value="F:hydrolase activity"/>
    <property type="evidence" value="ECO:0007669"/>
    <property type="project" value="UniProtKB-KW"/>
</dbReference>
<organism evidence="6 7">
    <name type="scientific">Amphibalanus amphitrite</name>
    <name type="common">Striped barnacle</name>
    <name type="synonym">Balanus amphitrite</name>
    <dbReference type="NCBI Taxonomy" id="1232801"/>
    <lineage>
        <taxon>Eukaryota</taxon>
        <taxon>Metazoa</taxon>
        <taxon>Ecdysozoa</taxon>
        <taxon>Arthropoda</taxon>
        <taxon>Crustacea</taxon>
        <taxon>Multicrustacea</taxon>
        <taxon>Cirripedia</taxon>
        <taxon>Thoracica</taxon>
        <taxon>Thoracicalcarea</taxon>
        <taxon>Balanomorpha</taxon>
        <taxon>Balanoidea</taxon>
        <taxon>Balanidae</taxon>
        <taxon>Amphibalaninae</taxon>
        <taxon>Amphibalanus</taxon>
    </lineage>
</organism>
<dbReference type="OrthoDB" id="10046327at2759"/>
<keyword evidence="1" id="KW-0234">DNA repair</keyword>
<dbReference type="AlphaFoldDB" id="A0A6A4X8L0"/>
<proteinExistence type="inferred from homology"/>
<comment type="similarity">
    <text evidence="1">Belongs to the helicase family.</text>
</comment>
<evidence type="ECO:0000313" key="7">
    <source>
        <dbReference type="Proteomes" id="UP000440578"/>
    </source>
</evidence>
<evidence type="ECO:0000256" key="1">
    <source>
        <dbReference type="RuleBase" id="RU363044"/>
    </source>
</evidence>
<dbReference type="Gene3D" id="3.40.50.300">
    <property type="entry name" value="P-loop containing nucleotide triphosphate hydrolases"/>
    <property type="match status" value="1"/>
</dbReference>
<dbReference type="InterPro" id="IPR010285">
    <property type="entry name" value="DNA_helicase_pif1-like_DEAD"/>
</dbReference>
<feature type="domain" description="Helitron helicase-like" evidence="4">
    <location>
        <begin position="506"/>
        <end position="573"/>
    </location>
</feature>
<keyword evidence="1" id="KW-0547">Nucleotide-binding</keyword>
<dbReference type="PANTHER" id="PTHR10492:SF57">
    <property type="entry name" value="ATP-DEPENDENT DNA HELICASE"/>
    <property type="match status" value="1"/>
</dbReference>
<accession>A0A6A4X8L0</accession>
<gene>
    <name evidence="6" type="ORF">FJT64_016896</name>
</gene>
<keyword evidence="7" id="KW-1185">Reference proteome</keyword>
<dbReference type="CDD" id="cd18809">
    <property type="entry name" value="SF1_C_RecD"/>
    <property type="match status" value="1"/>
</dbReference>
<evidence type="ECO:0000259" key="5">
    <source>
        <dbReference type="Pfam" id="PF21530"/>
    </source>
</evidence>
<dbReference type="PANTHER" id="PTHR10492">
    <property type="match status" value="1"/>
</dbReference>
<dbReference type="Pfam" id="PF21530">
    <property type="entry name" value="Pif1_2B_dom"/>
    <property type="match status" value="1"/>
</dbReference>
<dbReference type="EMBL" id="VIIS01000176">
    <property type="protein sequence ID" value="KAF0312344.1"/>
    <property type="molecule type" value="Genomic_DNA"/>
</dbReference>
<evidence type="ECO:0000259" key="4">
    <source>
        <dbReference type="Pfam" id="PF14214"/>
    </source>
</evidence>
<keyword evidence="1" id="KW-0347">Helicase</keyword>
<dbReference type="EC" id="5.6.2.3" evidence="1"/>
<feature type="compositionally biased region" description="Basic and acidic residues" evidence="2">
    <location>
        <begin position="69"/>
        <end position="203"/>
    </location>
</feature>
<protein>
    <recommendedName>
        <fullName evidence="1">ATP-dependent DNA helicase</fullName>
        <ecNumber evidence="1">5.6.2.3</ecNumber>
    </recommendedName>
</protein>
<sequence length="964" mass="109568">MPRAGPPTAADRRRAAERMRRLRARRAEEQRQAELERRRAQREADDEEQPVPRAGPPTAAERMRRLRARRAEEQRQAELERRRAQREADEEQRAADAERLRRLREDEDYRERERQRQQQRQLDEANRERERQRQQQRQLDEANRERERQRQQQRQLDEANRERERQRQQQRQLDEANRERDRDRADRRRRERRDQSPSREARHAAAVLSGEQAVPLNTVGDRDRGCQHCGALLWPAERPSLCCAAGKVRLAPLPAPPPSLRQLWTDDSAVARIFRKHVRHLNSALALASQTVQEVRPPPGHGGYTPSVVIQGRLYHRLGPLRARDGEVPKFAQIYVQDPLCEDPEAEAALRLGHVRLGANTPAATQRALRDILQRLQQLLREHNPLVQDFIMASEIPEDQVEHRRLVISADARPVGEHARRYNRPEGLQEVSVLIGEEPVHRDIVLRRRAAGDGADLATISECHRSYEPLHFVLLYPFGTDGWHPELAQQRPDGDGPARRVTALQYAAHRLQTRPADDDSLLRACRLLQEFCCMAFARVETQRLLFLAMNQRQIRAELYQHLVDAMAGDLEDAAAAPDAADQPAGDGAVARSLALLDVERRLQRAGKELADLQLPVVPQEHRLLAAQLEEAAELRRLPPVIQEELAYDREALREQTDARLPTLLPSQRASPLWRHFHYLRLEENMRARQAADGLHPEDAAAFCEWLLALGEGRLPTDDDGNVQLPAGLCMDADVPEVIRWVFGDLRAAPDDPGSMASRAVLAARNSDVDAVNALATEAFPGEAIHLRSADAMVGEGEEVLQVPQEYLNTLTAPGFPPHQLTLKPGMPVLLLRNLSPAEGLCNGSRLLIRRVVSGRLLEATIACGPHRGRQVFLPRITLRPPDDLFPFTWARRQFPIKPAFAITVHKSQGQTLGRVAVLLTEPAFTHGQLYVAASRVGRQDQLRFALPAQRDRRTANVVYRAVLR</sequence>
<name>A0A6A4X8L0_AMPAM</name>
<keyword evidence="1" id="KW-0233">DNA recombination</keyword>
<keyword evidence="1" id="KW-0067">ATP-binding</keyword>
<evidence type="ECO:0000313" key="6">
    <source>
        <dbReference type="EMBL" id="KAF0312344.1"/>
    </source>
</evidence>
<dbReference type="Proteomes" id="UP000440578">
    <property type="component" value="Unassembled WGS sequence"/>
</dbReference>
<dbReference type="GO" id="GO:0005524">
    <property type="term" value="F:ATP binding"/>
    <property type="evidence" value="ECO:0007669"/>
    <property type="project" value="UniProtKB-KW"/>
</dbReference>
<feature type="domain" description="DNA helicase Pif1-like 2B" evidence="5">
    <location>
        <begin position="805"/>
        <end position="848"/>
    </location>
</feature>
<dbReference type="SUPFAM" id="SSF52540">
    <property type="entry name" value="P-loop containing nucleoside triphosphate hydrolases"/>
    <property type="match status" value="1"/>
</dbReference>
<keyword evidence="1" id="KW-0227">DNA damage</keyword>
<dbReference type="GO" id="GO:0006310">
    <property type="term" value="P:DNA recombination"/>
    <property type="evidence" value="ECO:0007669"/>
    <property type="project" value="UniProtKB-KW"/>
</dbReference>
<feature type="region of interest" description="Disordered" evidence="2">
    <location>
        <begin position="1"/>
        <end position="216"/>
    </location>
</feature>
<feature type="domain" description="DNA helicase Pif1-like DEAD-box helicase" evidence="3">
    <location>
        <begin position="664"/>
        <end position="718"/>
    </location>
</feature>
<evidence type="ECO:0000256" key="2">
    <source>
        <dbReference type="SAM" id="MobiDB-lite"/>
    </source>
</evidence>